<name>A0A6A2ZIT7_HIBSY</name>
<organism evidence="2 3">
    <name type="scientific">Hibiscus syriacus</name>
    <name type="common">Rose of Sharon</name>
    <dbReference type="NCBI Taxonomy" id="106335"/>
    <lineage>
        <taxon>Eukaryota</taxon>
        <taxon>Viridiplantae</taxon>
        <taxon>Streptophyta</taxon>
        <taxon>Embryophyta</taxon>
        <taxon>Tracheophyta</taxon>
        <taxon>Spermatophyta</taxon>
        <taxon>Magnoliopsida</taxon>
        <taxon>eudicotyledons</taxon>
        <taxon>Gunneridae</taxon>
        <taxon>Pentapetalae</taxon>
        <taxon>rosids</taxon>
        <taxon>malvids</taxon>
        <taxon>Malvales</taxon>
        <taxon>Malvaceae</taxon>
        <taxon>Malvoideae</taxon>
        <taxon>Hibiscus</taxon>
    </lineage>
</organism>
<feature type="region of interest" description="Disordered" evidence="1">
    <location>
        <begin position="169"/>
        <end position="216"/>
    </location>
</feature>
<feature type="region of interest" description="Disordered" evidence="1">
    <location>
        <begin position="32"/>
        <end position="86"/>
    </location>
</feature>
<evidence type="ECO:0000313" key="2">
    <source>
        <dbReference type="EMBL" id="KAE8691944.1"/>
    </source>
</evidence>
<dbReference type="InterPro" id="IPR044842">
    <property type="entry name" value="ALKBH9B/ALKBH10B-like"/>
</dbReference>
<dbReference type="GO" id="GO:0006402">
    <property type="term" value="P:mRNA catabolic process"/>
    <property type="evidence" value="ECO:0007669"/>
    <property type="project" value="InterPro"/>
</dbReference>
<dbReference type="EMBL" id="VEPZ02001142">
    <property type="protein sequence ID" value="KAE8691944.1"/>
    <property type="molecule type" value="Genomic_DNA"/>
</dbReference>
<feature type="compositionally biased region" description="Polar residues" evidence="1">
    <location>
        <begin position="45"/>
        <end position="60"/>
    </location>
</feature>
<sequence>MMEGKSLDFAKHALPSVRKQRVLVAFTNYQPKKSMADNQRPPSPSVCQSSQWGTPSSRSPNHFRHSSSPKHYAAMPTTGVLPMTGIQPQIPPPNVVQPLFVPAPVTPAIPFPAPVPIPPGSTGWSAAAAQRHFPPHLFIPGTGVFLPPPGSHSPPQQLSVIATELNVPLETTYPPGNNNGSGKPINHATSPREKEDRKSSNQDCNGSLMKPAMEGL</sequence>
<dbReference type="GO" id="GO:0032451">
    <property type="term" value="F:demethylase activity"/>
    <property type="evidence" value="ECO:0007669"/>
    <property type="project" value="InterPro"/>
</dbReference>
<accession>A0A6A2ZIT7</accession>
<dbReference type="GO" id="GO:0016787">
    <property type="term" value="F:hydrolase activity"/>
    <property type="evidence" value="ECO:0007669"/>
    <property type="project" value="UniProtKB-KW"/>
</dbReference>
<dbReference type="PANTHER" id="PTHR31447">
    <property type="entry name" value="HYDROXYPROLINE-RICH GLYCOPROTEIN FAMILY PROTEIN-RELATED"/>
    <property type="match status" value="1"/>
</dbReference>
<dbReference type="PANTHER" id="PTHR31447:SF0">
    <property type="entry name" value="HYDROXYPROLINE-RICH GLYCOPROTEIN FAMILY PROTEIN"/>
    <property type="match status" value="1"/>
</dbReference>
<dbReference type="Proteomes" id="UP000436088">
    <property type="component" value="Unassembled WGS sequence"/>
</dbReference>
<dbReference type="GO" id="GO:0003729">
    <property type="term" value="F:mRNA binding"/>
    <property type="evidence" value="ECO:0007669"/>
    <property type="project" value="InterPro"/>
</dbReference>
<keyword evidence="3" id="KW-1185">Reference proteome</keyword>
<feature type="compositionally biased region" description="Basic and acidic residues" evidence="1">
    <location>
        <begin position="190"/>
        <end position="200"/>
    </location>
</feature>
<evidence type="ECO:0000256" key="1">
    <source>
        <dbReference type="SAM" id="MobiDB-lite"/>
    </source>
</evidence>
<proteinExistence type="predicted"/>
<reference evidence="2" key="1">
    <citation type="submission" date="2019-09" db="EMBL/GenBank/DDBJ databases">
        <title>Draft genome information of white flower Hibiscus syriacus.</title>
        <authorList>
            <person name="Kim Y.-M."/>
        </authorList>
    </citation>
    <scope>NUCLEOTIDE SEQUENCE [LARGE SCALE GENOMIC DNA]</scope>
    <source>
        <strain evidence="2">YM2019G1</strain>
    </source>
</reference>
<protein>
    <submittedName>
        <fullName evidence="2">Xyloglucan endotransglucosylase/hydrolase protein 28-like</fullName>
    </submittedName>
</protein>
<dbReference type="AlphaFoldDB" id="A0A6A2ZIT7"/>
<comment type="caution">
    <text evidence="2">The sequence shown here is derived from an EMBL/GenBank/DDBJ whole genome shotgun (WGS) entry which is preliminary data.</text>
</comment>
<evidence type="ECO:0000313" key="3">
    <source>
        <dbReference type="Proteomes" id="UP000436088"/>
    </source>
</evidence>
<gene>
    <name evidence="2" type="ORF">F3Y22_tig00110864pilonHSYRG00173</name>
</gene>